<dbReference type="InterPro" id="IPR011032">
    <property type="entry name" value="GroES-like_sf"/>
</dbReference>
<keyword evidence="6" id="KW-1185">Reference proteome</keyword>
<evidence type="ECO:0000313" key="6">
    <source>
        <dbReference type="Proteomes" id="UP001521116"/>
    </source>
</evidence>
<evidence type="ECO:0000256" key="1">
    <source>
        <dbReference type="ARBA" id="ARBA00008072"/>
    </source>
</evidence>
<dbReference type="Pfam" id="PF00107">
    <property type="entry name" value="ADH_zinc_N"/>
    <property type="match status" value="1"/>
</dbReference>
<dbReference type="PANTHER" id="PTHR45348">
    <property type="entry name" value="HYPOTHETICAL OXIDOREDUCTASE (EUROFUNG)"/>
    <property type="match status" value="1"/>
</dbReference>
<name>A0ABR3SU43_9PEZI</name>
<dbReference type="Gene3D" id="3.40.50.720">
    <property type="entry name" value="NAD(P)-binding Rossmann-like Domain"/>
    <property type="match status" value="1"/>
</dbReference>
<dbReference type="InterPro" id="IPR013149">
    <property type="entry name" value="ADH-like_C"/>
</dbReference>
<accession>A0ABR3SU43</accession>
<dbReference type="InterPro" id="IPR013154">
    <property type="entry name" value="ADH-like_N"/>
</dbReference>
<feature type="domain" description="Enoyl reductase (ER)" evidence="4">
    <location>
        <begin position="9"/>
        <end position="342"/>
    </location>
</feature>
<comment type="caution">
    <text evidence="5">The sequence shown here is derived from an EMBL/GenBank/DDBJ whole genome shotgun (WGS) entry which is preliminary data.</text>
</comment>
<evidence type="ECO:0000256" key="2">
    <source>
        <dbReference type="ARBA" id="ARBA00011245"/>
    </source>
</evidence>
<evidence type="ECO:0000256" key="3">
    <source>
        <dbReference type="ARBA" id="ARBA00023002"/>
    </source>
</evidence>
<proteinExistence type="inferred from homology"/>
<dbReference type="InterPro" id="IPR020843">
    <property type="entry name" value="ER"/>
</dbReference>
<organism evidence="5 6">
    <name type="scientific">Neofusicoccum ribis</name>
    <dbReference type="NCBI Taxonomy" id="45134"/>
    <lineage>
        <taxon>Eukaryota</taxon>
        <taxon>Fungi</taxon>
        <taxon>Dikarya</taxon>
        <taxon>Ascomycota</taxon>
        <taxon>Pezizomycotina</taxon>
        <taxon>Dothideomycetes</taxon>
        <taxon>Dothideomycetes incertae sedis</taxon>
        <taxon>Botryosphaeriales</taxon>
        <taxon>Botryosphaeriaceae</taxon>
        <taxon>Neofusicoccum</taxon>
    </lineage>
</organism>
<reference evidence="5 6" key="1">
    <citation type="submission" date="2024-02" db="EMBL/GenBank/DDBJ databases">
        <title>De novo assembly and annotation of 12 fungi associated with fruit tree decline syndrome in Ontario, Canada.</title>
        <authorList>
            <person name="Sulman M."/>
            <person name="Ellouze W."/>
            <person name="Ilyukhin E."/>
        </authorList>
    </citation>
    <scope>NUCLEOTIDE SEQUENCE [LARGE SCALE GENOMIC DNA]</scope>
    <source>
        <strain evidence="5 6">M1-105</strain>
    </source>
</reference>
<keyword evidence="3" id="KW-0560">Oxidoreductase</keyword>
<dbReference type="EMBL" id="JAJVDC020000052">
    <property type="protein sequence ID" value="KAL1629745.1"/>
    <property type="molecule type" value="Genomic_DNA"/>
</dbReference>
<dbReference type="InterPro" id="IPR047122">
    <property type="entry name" value="Trans-enoyl_RdTase-like"/>
</dbReference>
<dbReference type="Proteomes" id="UP001521116">
    <property type="component" value="Unassembled WGS sequence"/>
</dbReference>
<dbReference type="SMART" id="SM00829">
    <property type="entry name" value="PKS_ER"/>
    <property type="match status" value="1"/>
</dbReference>
<dbReference type="SUPFAM" id="SSF50129">
    <property type="entry name" value="GroES-like"/>
    <property type="match status" value="1"/>
</dbReference>
<dbReference type="PANTHER" id="PTHR45348:SF2">
    <property type="entry name" value="ZINC-TYPE ALCOHOL DEHYDROGENASE-LIKE PROTEIN C2E1P3.01"/>
    <property type="match status" value="1"/>
</dbReference>
<gene>
    <name evidence="5" type="ORF">SLS56_005268</name>
</gene>
<dbReference type="Pfam" id="PF08240">
    <property type="entry name" value="ADH_N"/>
    <property type="match status" value="1"/>
</dbReference>
<dbReference type="Gene3D" id="3.90.180.10">
    <property type="entry name" value="Medium-chain alcohol dehydrogenases, catalytic domain"/>
    <property type="match status" value="1"/>
</dbReference>
<evidence type="ECO:0000313" key="5">
    <source>
        <dbReference type="EMBL" id="KAL1629745.1"/>
    </source>
</evidence>
<sequence>MATPKNTAAWLESEKAYPLVVKEAPYPTLTTPNSLIIKTTAIAFNPVDYALQSHAMLPLPYPWILGCDAAGTVVAAAPAAAARYPPGTRVAGLCPGFDAKDPAGCAFQAFVRLEAPLVVALPPNVADAQAVALPLALGTAAAGLFGEDQLRLRLPGRGGRGAVLVWGAATSVGSCAVQLAVSAGYEVVATAGRANAEYARRLGAVAVFDYKAEGVVEEVVKAFEGREFVGVYDAASTGGAIEACLEIAARVKTDGRRFVSSVRWLPEGLKVPEGVETAWMWGTSPKDTNVGPAIFQEFLPAALEDGRFIPAPEPLVVGEGLESVQKALDVLKEGVSAKKVVVTL</sequence>
<dbReference type="CDD" id="cd08249">
    <property type="entry name" value="enoyl_reductase_like"/>
    <property type="match status" value="1"/>
</dbReference>
<dbReference type="SUPFAM" id="SSF51735">
    <property type="entry name" value="NAD(P)-binding Rossmann-fold domains"/>
    <property type="match status" value="1"/>
</dbReference>
<comment type="subunit">
    <text evidence="2">Monomer.</text>
</comment>
<protein>
    <recommendedName>
        <fullName evidence="4">Enoyl reductase (ER) domain-containing protein</fullName>
    </recommendedName>
</protein>
<comment type="similarity">
    <text evidence="1">Belongs to the zinc-containing alcohol dehydrogenase family.</text>
</comment>
<dbReference type="InterPro" id="IPR036291">
    <property type="entry name" value="NAD(P)-bd_dom_sf"/>
</dbReference>
<evidence type="ECO:0000259" key="4">
    <source>
        <dbReference type="SMART" id="SM00829"/>
    </source>
</evidence>